<dbReference type="OrthoDB" id="597632at2"/>
<dbReference type="Proteomes" id="UP000323994">
    <property type="component" value="Unassembled WGS sequence"/>
</dbReference>
<dbReference type="EMBL" id="VBSN01000036">
    <property type="protein sequence ID" value="KAA6439610.1"/>
    <property type="molecule type" value="Genomic_DNA"/>
</dbReference>
<dbReference type="InterPro" id="IPR005297">
    <property type="entry name" value="Lipoprotein_repeat"/>
</dbReference>
<evidence type="ECO:0008006" key="3">
    <source>
        <dbReference type="Google" id="ProtNLM"/>
    </source>
</evidence>
<reference evidence="1 2" key="1">
    <citation type="submission" date="2019-05" db="EMBL/GenBank/DDBJ databases">
        <authorList>
            <person name="Qu J.-H."/>
        </authorList>
    </citation>
    <scope>NUCLEOTIDE SEQUENCE [LARGE SCALE GENOMIC DNA]</scope>
    <source>
        <strain evidence="1 2">NS28</strain>
    </source>
</reference>
<dbReference type="PANTHER" id="PTHR39335:SF1">
    <property type="entry name" value="BLL4220 PROTEIN"/>
    <property type="match status" value="1"/>
</dbReference>
<accession>A0A5M8QX21</accession>
<name>A0A5M8QX21_9BACT</name>
<protein>
    <recommendedName>
        <fullName evidence="3">Lipoprotein</fullName>
    </recommendedName>
</protein>
<gene>
    <name evidence="1" type="ORF">FEM33_11700</name>
</gene>
<dbReference type="AlphaFoldDB" id="A0A5M8QX21"/>
<evidence type="ECO:0000313" key="2">
    <source>
        <dbReference type="Proteomes" id="UP000323994"/>
    </source>
</evidence>
<evidence type="ECO:0000313" key="1">
    <source>
        <dbReference type="EMBL" id="KAA6439610.1"/>
    </source>
</evidence>
<sequence length="270" mass="29526">MGLLLAVSISCSDDDNDDNTPPVPTVDVMIKETTLGKVLTDGSGKTLYFFTKDVAGTSACTGGCLTVWPVFSVASPRLNAGLNAADFSTITRADGQKQATYKGWPLYYYKDDTAAGDVKGENVNGVWFVAKTDYTMMLGNAQLVGNDGKSYKSDYTEGTADTQFLVDSLGRTLYAFINDKKNVNKYTKADFSNDDFWPIYYADIKSLPSTIDKSLFAVIDVFGKKQLTYKGWPLYYFGPDSKTRGMTKGVSVPRPGVWPIVNKESPNAPD</sequence>
<comment type="caution">
    <text evidence="1">The sequence shown here is derived from an EMBL/GenBank/DDBJ whole genome shotgun (WGS) entry which is preliminary data.</text>
</comment>
<dbReference type="Pfam" id="PF03640">
    <property type="entry name" value="Lipoprotein_15"/>
    <property type="match status" value="3"/>
</dbReference>
<proteinExistence type="predicted"/>
<keyword evidence="2" id="KW-1185">Reference proteome</keyword>
<dbReference type="PANTHER" id="PTHR39335">
    <property type="entry name" value="BLL4220 PROTEIN"/>
    <property type="match status" value="1"/>
</dbReference>
<organism evidence="1 2">
    <name type="scientific">Dyadobacter flavalbus</name>
    <dbReference type="NCBI Taxonomy" id="2579942"/>
    <lineage>
        <taxon>Bacteria</taxon>
        <taxon>Pseudomonadati</taxon>
        <taxon>Bacteroidota</taxon>
        <taxon>Cytophagia</taxon>
        <taxon>Cytophagales</taxon>
        <taxon>Spirosomataceae</taxon>
        <taxon>Dyadobacter</taxon>
    </lineage>
</organism>
<dbReference type="GO" id="GO:0043448">
    <property type="term" value="P:alkane catabolic process"/>
    <property type="evidence" value="ECO:0007669"/>
    <property type="project" value="TreeGrafter"/>
</dbReference>